<protein>
    <submittedName>
        <fullName evidence="3">Amidohydrolase family protein</fullName>
    </submittedName>
</protein>
<dbReference type="RefSeq" id="WP_317487671.1">
    <property type="nucleotide sequence ID" value="NZ_CP136051.1"/>
</dbReference>
<dbReference type="Pfam" id="PF01979">
    <property type="entry name" value="Amidohydro_1"/>
    <property type="match status" value="1"/>
</dbReference>
<feature type="signal peptide" evidence="1">
    <location>
        <begin position="1"/>
        <end position="20"/>
    </location>
</feature>
<dbReference type="InterPro" id="IPR032466">
    <property type="entry name" value="Metal_Hydrolase"/>
</dbReference>
<keyword evidence="4" id="KW-1185">Reference proteome</keyword>
<feature type="domain" description="Amidohydrolase-related" evidence="2">
    <location>
        <begin position="83"/>
        <end position="441"/>
    </location>
</feature>
<sequence>MKPLKFIFLFLFVFFIFSCGTDPNVGEGYDYAITNVNLITMTSDKVVTGQVVYVKDGVIQKIVNEKHFMPSQAATIIDAKEAYLVPGLTEMHAHIPPPGPGPDKTLETLFLYLSQGVTTIRGMLGHPEHLKLREQVMAGEILGPRIFTSGPSFNGNSVPTGASAVKLVKEQKEMGYDFMKLHPGIKLSVFDSMVTAAKEVGQTYSGHVSVFVGIRHALEAGYGTVDHVDGYVEGLVPDTLGLDPESNGFFGVDWVPYADMGLLDELIQKTLANKVAIVPTQSLFDRWISTKSADVLLAEPEMIYMSKQTRANWKRSKESFLSGPTFSEANANRLNEIRKVMIKKMHEAGVPIILGSDAPQVFNVPGFSAHHELKSMIDCGLTPYEALKAGTVNSAVFFNQKGKFGEVSEGASADLVLVKANPLDDIANMSKIQWVMVRGKLLDRQFIDGELAKIAALYEE</sequence>
<evidence type="ECO:0000256" key="1">
    <source>
        <dbReference type="SAM" id="SignalP"/>
    </source>
</evidence>
<evidence type="ECO:0000313" key="3">
    <source>
        <dbReference type="EMBL" id="WOK04873.1"/>
    </source>
</evidence>
<dbReference type="PANTHER" id="PTHR43135">
    <property type="entry name" value="ALPHA-D-RIBOSE 1-METHYLPHOSPHONATE 5-TRIPHOSPHATE DIPHOSPHATASE"/>
    <property type="match status" value="1"/>
</dbReference>
<dbReference type="InterPro" id="IPR051781">
    <property type="entry name" value="Metallo-dep_Hydrolase"/>
</dbReference>
<organism evidence="3 4">
    <name type="scientific">Imperialibacter roseus</name>
    <dbReference type="NCBI Taxonomy" id="1324217"/>
    <lineage>
        <taxon>Bacteria</taxon>
        <taxon>Pseudomonadati</taxon>
        <taxon>Bacteroidota</taxon>
        <taxon>Cytophagia</taxon>
        <taxon>Cytophagales</taxon>
        <taxon>Flammeovirgaceae</taxon>
        <taxon>Imperialibacter</taxon>
    </lineage>
</organism>
<dbReference type="SUPFAM" id="SSF51338">
    <property type="entry name" value="Composite domain of metallo-dependent hydrolases"/>
    <property type="match status" value="1"/>
</dbReference>
<keyword evidence="1" id="KW-0732">Signal</keyword>
<dbReference type="PROSITE" id="PS51257">
    <property type="entry name" value="PROKAR_LIPOPROTEIN"/>
    <property type="match status" value="1"/>
</dbReference>
<gene>
    <name evidence="3" type="ORF">RT717_17460</name>
</gene>
<dbReference type="InterPro" id="IPR006680">
    <property type="entry name" value="Amidohydro-rel"/>
</dbReference>
<proteinExistence type="predicted"/>
<evidence type="ECO:0000259" key="2">
    <source>
        <dbReference type="Pfam" id="PF01979"/>
    </source>
</evidence>
<evidence type="ECO:0000313" key="4">
    <source>
        <dbReference type="Proteomes" id="UP001302349"/>
    </source>
</evidence>
<dbReference type="PANTHER" id="PTHR43135:SF3">
    <property type="entry name" value="ALPHA-D-RIBOSE 1-METHYLPHOSPHONATE 5-TRIPHOSPHATE DIPHOSPHATASE"/>
    <property type="match status" value="1"/>
</dbReference>
<dbReference type="Gene3D" id="3.20.20.140">
    <property type="entry name" value="Metal-dependent hydrolases"/>
    <property type="match status" value="1"/>
</dbReference>
<name>A0ABZ0IIM7_9BACT</name>
<reference evidence="3 4" key="1">
    <citation type="journal article" date="2023" name="Microbiol. Resour. Announc.">
        <title>Complete Genome Sequence of Imperialibacter roseus strain P4T.</title>
        <authorList>
            <person name="Tizabi D.R."/>
            <person name="Bachvaroff T."/>
            <person name="Hill R.T."/>
        </authorList>
    </citation>
    <scope>NUCLEOTIDE SEQUENCE [LARGE SCALE GENOMIC DNA]</scope>
    <source>
        <strain evidence="3 4">P4T</strain>
    </source>
</reference>
<dbReference type="Proteomes" id="UP001302349">
    <property type="component" value="Chromosome"/>
</dbReference>
<dbReference type="InterPro" id="IPR011059">
    <property type="entry name" value="Metal-dep_hydrolase_composite"/>
</dbReference>
<dbReference type="SUPFAM" id="SSF51556">
    <property type="entry name" value="Metallo-dependent hydrolases"/>
    <property type="match status" value="1"/>
</dbReference>
<feature type="chain" id="PRO_5045545070" evidence="1">
    <location>
        <begin position="21"/>
        <end position="460"/>
    </location>
</feature>
<dbReference type="Gene3D" id="2.30.40.10">
    <property type="entry name" value="Urease, subunit C, domain 1"/>
    <property type="match status" value="2"/>
</dbReference>
<dbReference type="EMBL" id="CP136051">
    <property type="protein sequence ID" value="WOK04873.1"/>
    <property type="molecule type" value="Genomic_DNA"/>
</dbReference>
<accession>A0ABZ0IIM7</accession>